<dbReference type="Pfam" id="PF19054">
    <property type="entry name" value="DUF5753"/>
    <property type="match status" value="1"/>
</dbReference>
<dbReference type="RefSeq" id="WP_253767679.1">
    <property type="nucleotide sequence ID" value="NZ_JAMTCK010000002.1"/>
</dbReference>
<dbReference type="CDD" id="cd00093">
    <property type="entry name" value="HTH_XRE"/>
    <property type="match status" value="1"/>
</dbReference>
<evidence type="ECO:0000313" key="2">
    <source>
        <dbReference type="EMBL" id="MCP2164236.1"/>
    </source>
</evidence>
<dbReference type="AlphaFoldDB" id="A0AAE3G9P3"/>
<dbReference type="SUPFAM" id="SSF47413">
    <property type="entry name" value="lambda repressor-like DNA-binding domains"/>
    <property type="match status" value="1"/>
</dbReference>
<evidence type="ECO:0000313" key="3">
    <source>
        <dbReference type="Proteomes" id="UP001206128"/>
    </source>
</evidence>
<dbReference type="InterPro" id="IPR010982">
    <property type="entry name" value="Lambda_DNA-bd_dom_sf"/>
</dbReference>
<dbReference type="GO" id="GO:0003677">
    <property type="term" value="F:DNA binding"/>
    <property type="evidence" value="ECO:0007669"/>
    <property type="project" value="InterPro"/>
</dbReference>
<keyword evidence="3" id="KW-1185">Reference proteome</keyword>
<proteinExistence type="predicted"/>
<reference evidence="2" key="1">
    <citation type="submission" date="2022-06" db="EMBL/GenBank/DDBJ databases">
        <title>Genomic Encyclopedia of Archaeal and Bacterial Type Strains, Phase II (KMG-II): from individual species to whole genera.</title>
        <authorList>
            <person name="Goeker M."/>
        </authorList>
    </citation>
    <scope>NUCLEOTIDE SEQUENCE</scope>
    <source>
        <strain evidence="2">DSM 43935</strain>
    </source>
</reference>
<feature type="domain" description="DUF5753" evidence="1">
    <location>
        <begin position="101"/>
        <end position="275"/>
    </location>
</feature>
<dbReference type="EMBL" id="JAMTCK010000002">
    <property type="protein sequence ID" value="MCP2164236.1"/>
    <property type="molecule type" value="Genomic_DNA"/>
</dbReference>
<dbReference type="InterPro" id="IPR001387">
    <property type="entry name" value="Cro/C1-type_HTH"/>
</dbReference>
<protein>
    <submittedName>
        <fullName evidence="2">Helix-turn-helix domain-containing protein</fullName>
    </submittedName>
</protein>
<gene>
    <name evidence="2" type="ORF">LX83_001076</name>
</gene>
<organism evidence="2 3">
    <name type="scientific">Goodfellowiella coeruleoviolacea</name>
    <dbReference type="NCBI Taxonomy" id="334858"/>
    <lineage>
        <taxon>Bacteria</taxon>
        <taxon>Bacillati</taxon>
        <taxon>Actinomycetota</taxon>
        <taxon>Actinomycetes</taxon>
        <taxon>Pseudonocardiales</taxon>
        <taxon>Pseudonocardiaceae</taxon>
        <taxon>Goodfellowiella</taxon>
    </lineage>
</organism>
<accession>A0AAE3G9P3</accession>
<dbReference type="Pfam" id="PF13560">
    <property type="entry name" value="HTH_31"/>
    <property type="match status" value="1"/>
</dbReference>
<dbReference type="InterPro" id="IPR043917">
    <property type="entry name" value="DUF5753"/>
</dbReference>
<dbReference type="Proteomes" id="UP001206128">
    <property type="component" value="Unassembled WGS sequence"/>
</dbReference>
<name>A0AAE3G9P3_9PSEU</name>
<evidence type="ECO:0000259" key="1">
    <source>
        <dbReference type="Pfam" id="PF19054"/>
    </source>
</evidence>
<sequence>MGDRQPTVAARELGKGLRKLMEQAKLDGRAAARRLQWDESKVSRLLSGKGTLNPEDVIFFLGLCQAPATERDRLMQICYEAKRPGWWIQELLGRRESRSYTFLEHEAIATRLTNWRINLVPGLLQTPDYMRAIFATVPGVPAEEVESSVTTRLARQALFRSLHRPEFTFLMHEQVLRLPIGGIDVLRDQLHHLLRMSVRTYISLRVVPSTAGAHAGLDSSFVFMEFSEIKPVVFLETSTANMFVEDNDHIRRYRQVLDNLSHVALSEEESRGLIAAIASKLGNPGEDSRDDNPGLHLA</sequence>
<comment type="caution">
    <text evidence="2">The sequence shown here is derived from an EMBL/GenBank/DDBJ whole genome shotgun (WGS) entry which is preliminary data.</text>
</comment>